<dbReference type="OrthoDB" id="9803017at2"/>
<evidence type="ECO:0000256" key="1">
    <source>
        <dbReference type="ARBA" id="ARBA00022603"/>
    </source>
</evidence>
<gene>
    <name evidence="3" type="primary">rsmD</name>
    <name evidence="3" type="ORF">FPY71_03600</name>
</gene>
<proteinExistence type="predicted"/>
<dbReference type="PIRSF" id="PIRSF004553">
    <property type="entry name" value="CHP00095"/>
    <property type="match status" value="1"/>
</dbReference>
<dbReference type="Gene3D" id="3.40.50.150">
    <property type="entry name" value="Vaccinia Virus protein VP39"/>
    <property type="match status" value="1"/>
</dbReference>
<dbReference type="AlphaFoldDB" id="A0A5B0DZG4"/>
<dbReference type="PANTHER" id="PTHR43542:SF1">
    <property type="entry name" value="METHYLTRANSFERASE"/>
    <property type="match status" value="1"/>
</dbReference>
<dbReference type="RefSeq" id="WP_149297707.1">
    <property type="nucleotide sequence ID" value="NZ_VTWH01000001.1"/>
</dbReference>
<dbReference type="GO" id="GO:0052913">
    <property type="term" value="F:16S rRNA (guanine(966)-N(2))-methyltransferase activity"/>
    <property type="evidence" value="ECO:0007669"/>
    <property type="project" value="UniProtKB-EC"/>
</dbReference>
<reference evidence="3 4" key="1">
    <citation type="submission" date="2019-08" db="EMBL/GenBank/DDBJ databases">
        <title>Aureimonas fodiniaquatilis sp. nov., isolated from a coal mine wastewater.</title>
        <authorList>
            <person name="Kim W."/>
        </authorList>
    </citation>
    <scope>NUCLEOTIDE SEQUENCE [LARGE SCALE GENOMIC DNA]</scope>
    <source>
        <strain evidence="3 4">CAU 1482</strain>
    </source>
</reference>
<name>A0A5B0DZG4_9HYPH</name>
<accession>A0A5B0DZG4</accession>
<comment type="caution">
    <text evidence="3">The sequence shown here is derived from an EMBL/GenBank/DDBJ whole genome shotgun (WGS) entry which is preliminary data.</text>
</comment>
<dbReference type="EMBL" id="VTWH01000001">
    <property type="protein sequence ID" value="KAA0972207.1"/>
    <property type="molecule type" value="Genomic_DNA"/>
</dbReference>
<sequence>MLRIVAGEFRGRALAAPKSDDIRPTSERHRGSLFNILEHGLGFRFEGTRVLDLFSGTGALGFEALSRGARFCVFIEDGVEGRGLIRTNVEAFGLAGRTKIFRRDATRLGEAGTVEPFDLLLADPPYGRRMGEAALASAIAGGWLRQGAVVMLEEGKEAPFSPVDGLEQVDERDMGASILRFFRRG</sequence>
<dbReference type="EC" id="2.1.1.171" evidence="3"/>
<dbReference type="NCBIfam" id="TIGR00095">
    <property type="entry name" value="16S rRNA (guanine(966)-N(2))-methyltransferase RsmD"/>
    <property type="match status" value="1"/>
</dbReference>
<evidence type="ECO:0000256" key="2">
    <source>
        <dbReference type="ARBA" id="ARBA00022679"/>
    </source>
</evidence>
<dbReference type="InterPro" id="IPR004398">
    <property type="entry name" value="RNA_MeTrfase_RsmD"/>
</dbReference>
<dbReference type="Pfam" id="PF03602">
    <property type="entry name" value="Cons_hypoth95"/>
    <property type="match status" value="1"/>
</dbReference>
<keyword evidence="4" id="KW-1185">Reference proteome</keyword>
<dbReference type="Proteomes" id="UP000324738">
    <property type="component" value="Unassembled WGS sequence"/>
</dbReference>
<dbReference type="PANTHER" id="PTHR43542">
    <property type="entry name" value="METHYLTRANSFERASE"/>
    <property type="match status" value="1"/>
</dbReference>
<evidence type="ECO:0000313" key="3">
    <source>
        <dbReference type="EMBL" id="KAA0972207.1"/>
    </source>
</evidence>
<protein>
    <submittedName>
        <fullName evidence="3">16S rRNA (Guanine(966)-N(2))-methyltransferase RsmD</fullName>
        <ecNumber evidence="3">2.1.1.171</ecNumber>
    </submittedName>
</protein>
<keyword evidence="2 3" id="KW-0808">Transferase</keyword>
<dbReference type="InterPro" id="IPR002052">
    <property type="entry name" value="DNA_methylase_N6_adenine_CS"/>
</dbReference>
<dbReference type="InterPro" id="IPR029063">
    <property type="entry name" value="SAM-dependent_MTases_sf"/>
</dbReference>
<dbReference type="PROSITE" id="PS00092">
    <property type="entry name" value="N6_MTASE"/>
    <property type="match status" value="1"/>
</dbReference>
<evidence type="ECO:0000313" key="4">
    <source>
        <dbReference type="Proteomes" id="UP000324738"/>
    </source>
</evidence>
<organism evidence="3 4">
    <name type="scientific">Aureimonas fodinaquatilis</name>
    <dbReference type="NCBI Taxonomy" id="2565783"/>
    <lineage>
        <taxon>Bacteria</taxon>
        <taxon>Pseudomonadati</taxon>
        <taxon>Pseudomonadota</taxon>
        <taxon>Alphaproteobacteria</taxon>
        <taxon>Hyphomicrobiales</taxon>
        <taxon>Aurantimonadaceae</taxon>
        <taxon>Aureimonas</taxon>
    </lineage>
</organism>
<keyword evidence="1 3" id="KW-0489">Methyltransferase</keyword>
<dbReference type="GO" id="GO:0003676">
    <property type="term" value="F:nucleic acid binding"/>
    <property type="evidence" value="ECO:0007669"/>
    <property type="project" value="InterPro"/>
</dbReference>
<dbReference type="SUPFAM" id="SSF53335">
    <property type="entry name" value="S-adenosyl-L-methionine-dependent methyltransferases"/>
    <property type="match status" value="1"/>
</dbReference>